<dbReference type="PANTHER" id="PTHR43567">
    <property type="entry name" value="FLAVOREDOXIN-RELATED-RELATED"/>
    <property type="match status" value="1"/>
</dbReference>
<name>A0ABC9NGM8_BACUC</name>
<feature type="domain" description="Flavin reductase like" evidence="2">
    <location>
        <begin position="30"/>
        <end position="177"/>
    </location>
</feature>
<protein>
    <recommendedName>
        <fullName evidence="2">Flavin reductase like domain-containing protein</fullName>
    </recommendedName>
</protein>
<proteinExistence type="inferred from homology"/>
<comment type="similarity">
    <text evidence="1">Belongs to the flavoredoxin family.</text>
</comment>
<reference evidence="3" key="1">
    <citation type="submission" date="2007-06" db="EMBL/GenBank/DDBJ databases">
        <authorList>
            <person name="Fulton L."/>
            <person name="Clifton S."/>
            <person name="Fulton B."/>
            <person name="Xu J."/>
            <person name="Minx P."/>
            <person name="Pepin K.H."/>
            <person name="Johnson M."/>
            <person name="Thiruvilangam P."/>
            <person name="Bhonagiri V."/>
            <person name="Nash W.E."/>
            <person name="Mardis E.R."/>
            <person name="Wilson R.K."/>
        </authorList>
    </citation>
    <scope>NUCLEOTIDE SEQUENCE [LARGE SCALE GENOMIC DNA]</scope>
    <source>
        <strain evidence="3">ATCC 8492</strain>
    </source>
</reference>
<dbReference type="GO" id="GO:0016646">
    <property type="term" value="F:oxidoreductase activity, acting on the CH-NH group of donors, NAD or NADP as acceptor"/>
    <property type="evidence" value="ECO:0007669"/>
    <property type="project" value="UniProtKB-ARBA"/>
</dbReference>
<keyword evidence="4" id="KW-1185">Reference proteome</keyword>
<dbReference type="Gene3D" id="2.30.110.10">
    <property type="entry name" value="Electron Transport, Fmn-binding Protein, Chain A"/>
    <property type="match status" value="1"/>
</dbReference>
<dbReference type="EMBL" id="AAYH02000034">
    <property type="protein sequence ID" value="EDO55813.1"/>
    <property type="molecule type" value="Genomic_DNA"/>
</dbReference>
<accession>A0ABC9NGM8</accession>
<gene>
    <name evidence="3" type="ORF">BACUNI_00479</name>
</gene>
<dbReference type="InterPro" id="IPR012349">
    <property type="entry name" value="Split_barrel_FMN-bd"/>
</dbReference>
<sequence>MFLINNILMKSIAIKDLSENFFEVIGKEWMLVTAGSKEHFNTMTASWGGIGWLWNKPVVFVFIRSERYTYEFMEENEYFTLSFLGKENRSIYNLCGSKSGREVDKVKETGLNPIVTERGNILFEQDRLGLECRKLFITDMKEELFLDHSVYERWYGGDHGGLHRVYVAEIVDAWVKE</sequence>
<evidence type="ECO:0000313" key="4">
    <source>
        <dbReference type="Proteomes" id="UP000004110"/>
    </source>
</evidence>
<evidence type="ECO:0000256" key="1">
    <source>
        <dbReference type="ARBA" id="ARBA00038054"/>
    </source>
</evidence>
<evidence type="ECO:0000313" key="3">
    <source>
        <dbReference type="EMBL" id="EDO55813.1"/>
    </source>
</evidence>
<dbReference type="SUPFAM" id="SSF50475">
    <property type="entry name" value="FMN-binding split barrel"/>
    <property type="match status" value="1"/>
</dbReference>
<dbReference type="AlphaFoldDB" id="A0ABC9NGM8"/>
<organism evidence="3 4">
    <name type="scientific">Bacteroides uniformis (strain ATCC 8492 / DSM 6597 / CCUG 4942 / CIP 103695 / JCM 5828 / KCTC 5204 / NCTC 13054 / VPI 0061)</name>
    <dbReference type="NCBI Taxonomy" id="411479"/>
    <lineage>
        <taxon>Bacteria</taxon>
        <taxon>Pseudomonadati</taxon>
        <taxon>Bacteroidota</taxon>
        <taxon>Bacteroidia</taxon>
        <taxon>Bacteroidales</taxon>
        <taxon>Bacteroidaceae</taxon>
        <taxon>Bacteroides</taxon>
    </lineage>
</organism>
<dbReference type="Pfam" id="PF01613">
    <property type="entry name" value="Flavin_Reduct"/>
    <property type="match status" value="1"/>
</dbReference>
<dbReference type="PANTHER" id="PTHR43567:SF5">
    <property type="entry name" value="HYPOTHETICAL CYTOSOLIC PROTEIN"/>
    <property type="match status" value="1"/>
</dbReference>
<dbReference type="InterPro" id="IPR002563">
    <property type="entry name" value="Flavin_Rdtase-like_dom"/>
</dbReference>
<reference evidence="3" key="2">
    <citation type="submission" date="2013-11" db="EMBL/GenBank/DDBJ databases">
        <title>Draft genome sequence of Bacteroides uniformis (ATCC 8492).</title>
        <authorList>
            <person name="Sudarsanam P."/>
            <person name="Ley R."/>
            <person name="Guruge J."/>
            <person name="Turnbaugh P.J."/>
            <person name="Mahowald M."/>
            <person name="Liep D."/>
            <person name="Gordon J."/>
        </authorList>
    </citation>
    <scope>NUCLEOTIDE SEQUENCE</scope>
    <source>
        <strain evidence="3">ATCC 8492</strain>
    </source>
</reference>
<dbReference type="InterPro" id="IPR052174">
    <property type="entry name" value="Flavoredoxin"/>
</dbReference>
<comment type="caution">
    <text evidence="3">The sequence shown here is derived from an EMBL/GenBank/DDBJ whole genome shotgun (WGS) entry which is preliminary data.</text>
</comment>
<evidence type="ECO:0000259" key="2">
    <source>
        <dbReference type="Pfam" id="PF01613"/>
    </source>
</evidence>
<dbReference type="Proteomes" id="UP000004110">
    <property type="component" value="Unassembled WGS sequence"/>
</dbReference>